<evidence type="ECO:0000313" key="2">
    <source>
        <dbReference type="Proteomes" id="UP000014523"/>
    </source>
</evidence>
<proteinExistence type="predicted"/>
<sequence>MKKRSITFTTGSAISANNFCLSANIDELDTWDYFSKIIIYKNLEQQKWSCLDLEGWKVISVAYQDRDGHPSIISLDQVGDVGIFQKNNNEHQEIRHKIEDKIYGQFNRIRIINGDLYACGDGSQVYKNNQNQWKPIGLEFIEAPLEVKKIDRSFLEDKYDLSFDRCIYDINGFDNNSIYICGVKSDEGFIAFFNGHEWVEAQTLTTSFLYGITLCPDETNVLISGQFGTLLKGNMYEGFKNLKDIHINSTFYGTAFYQEIIYIASEQGLYKYENSEYSIVPELSDLQGIIAVEEKEGALWILSHKYLVRFNGKTWDRINHPDNNAI</sequence>
<reference evidence="1 2" key="1">
    <citation type="submission" date="2013-06" db="EMBL/GenBank/DDBJ databases">
        <title>The Genome Sequence of Acinetobacter gyllenbergii CIP 110306.</title>
        <authorList>
            <consortium name="The Broad Institute Genome Sequencing Platform"/>
            <consortium name="The Broad Institute Genome Sequencing Center for Infectious Disease"/>
            <person name="Cerqueira G."/>
            <person name="Feldgarden M."/>
            <person name="Courvalin P."/>
            <person name="Perichon B."/>
            <person name="Grillot-Courvalin C."/>
            <person name="Clermont D."/>
            <person name="Rocha E."/>
            <person name="Yoon E.-J."/>
            <person name="Nemec A."/>
            <person name="Young S.K."/>
            <person name="Zeng Q."/>
            <person name="Gargeya S."/>
            <person name="Fitzgerald M."/>
            <person name="Abouelleil A."/>
            <person name="Alvarado L."/>
            <person name="Berlin A.M."/>
            <person name="Chapman S.B."/>
            <person name="Dewar J."/>
            <person name="Goldberg J."/>
            <person name="Griggs A."/>
            <person name="Gujja S."/>
            <person name="Hansen M."/>
            <person name="Howarth C."/>
            <person name="Imamovic A."/>
            <person name="Larimer J."/>
            <person name="McCowan C."/>
            <person name="Murphy C."/>
            <person name="Pearson M."/>
            <person name="Priest M."/>
            <person name="Roberts A."/>
            <person name="Saif S."/>
            <person name="Shea T."/>
            <person name="Sykes S."/>
            <person name="Wortman J."/>
            <person name="Nusbaum C."/>
            <person name="Birren B."/>
        </authorList>
    </citation>
    <scope>NUCLEOTIDE SEQUENCE [LARGE SCALE GENOMIC DNA]</scope>
    <source>
        <strain evidence="1 2">CIP 110306</strain>
    </source>
</reference>
<comment type="caution">
    <text evidence="1">The sequence shown here is derived from an EMBL/GenBank/DDBJ whole genome shotgun (WGS) entry which is preliminary data.</text>
</comment>
<dbReference type="Proteomes" id="UP000014523">
    <property type="component" value="Unassembled WGS sequence"/>
</dbReference>
<keyword evidence="2" id="KW-1185">Reference proteome</keyword>
<organism evidence="1 2">
    <name type="scientific">Acinetobacter gyllenbergii CIP 110306 = MTCC 11365</name>
    <dbReference type="NCBI Taxonomy" id="1217657"/>
    <lineage>
        <taxon>Bacteria</taxon>
        <taxon>Pseudomonadati</taxon>
        <taxon>Pseudomonadota</taxon>
        <taxon>Gammaproteobacteria</taxon>
        <taxon>Moraxellales</taxon>
        <taxon>Moraxellaceae</taxon>
        <taxon>Acinetobacter</taxon>
    </lineage>
</organism>
<accession>A0A829HE69</accession>
<gene>
    <name evidence="1" type="ORF">F957_03839</name>
</gene>
<name>A0A829HE69_9GAMM</name>
<protein>
    <submittedName>
        <fullName evidence="1">Uncharacterized protein</fullName>
    </submittedName>
</protein>
<dbReference type="EMBL" id="ATGG01000051">
    <property type="protein sequence ID" value="EPF71653.1"/>
    <property type="molecule type" value="Genomic_DNA"/>
</dbReference>
<evidence type="ECO:0000313" key="1">
    <source>
        <dbReference type="EMBL" id="EPF71653.1"/>
    </source>
</evidence>
<dbReference type="AlphaFoldDB" id="A0A829HE69"/>
<dbReference type="RefSeq" id="WP_016542880.1">
    <property type="nucleotide sequence ID" value="NZ_ASQH01000021.1"/>
</dbReference>